<keyword evidence="2" id="KW-1185">Reference proteome</keyword>
<comment type="caution">
    <text evidence="1">The sequence shown here is derived from an EMBL/GenBank/DDBJ whole genome shotgun (WGS) entry which is preliminary data.</text>
</comment>
<gene>
    <name evidence="1" type="ORF">FHS29_006983</name>
</gene>
<evidence type="ECO:0000313" key="1">
    <source>
        <dbReference type="EMBL" id="MBB5960360.1"/>
    </source>
</evidence>
<name>A0A841CSW6_9PSEU</name>
<protein>
    <submittedName>
        <fullName evidence="1">Uncharacterized protein</fullName>
    </submittedName>
</protein>
<dbReference type="RefSeq" id="WP_184698499.1">
    <property type="nucleotide sequence ID" value="NZ_JACHJN010000015.1"/>
</dbReference>
<dbReference type="EMBL" id="JACHJN010000015">
    <property type="protein sequence ID" value="MBB5960360.1"/>
    <property type="molecule type" value="Genomic_DNA"/>
</dbReference>
<organism evidence="1 2">
    <name type="scientific">Saccharothrix tamanrassetensis</name>
    <dbReference type="NCBI Taxonomy" id="1051531"/>
    <lineage>
        <taxon>Bacteria</taxon>
        <taxon>Bacillati</taxon>
        <taxon>Actinomycetota</taxon>
        <taxon>Actinomycetes</taxon>
        <taxon>Pseudonocardiales</taxon>
        <taxon>Pseudonocardiaceae</taxon>
        <taxon>Saccharothrix</taxon>
    </lineage>
</organism>
<sequence length="128" mass="14473">MARPDGATRRERGSIDSLPSGAVRVRVYAGLDVITKRRHYLVEVVPAGPDAERLAQEARDRFLREIDERSHPRTNATVGFMVAAHITAARLERTTRETYDGYARKHIYPIIRPWRSRTAGHCTAPPGR</sequence>
<reference evidence="1 2" key="1">
    <citation type="submission" date="2020-08" db="EMBL/GenBank/DDBJ databases">
        <title>Genomic Encyclopedia of Type Strains, Phase III (KMG-III): the genomes of soil and plant-associated and newly described type strains.</title>
        <authorList>
            <person name="Whitman W."/>
        </authorList>
    </citation>
    <scope>NUCLEOTIDE SEQUENCE [LARGE SCALE GENOMIC DNA]</scope>
    <source>
        <strain evidence="1 2">CECT 8640</strain>
    </source>
</reference>
<dbReference type="Proteomes" id="UP000547510">
    <property type="component" value="Unassembled WGS sequence"/>
</dbReference>
<evidence type="ECO:0000313" key="2">
    <source>
        <dbReference type="Proteomes" id="UP000547510"/>
    </source>
</evidence>
<accession>A0A841CSW6</accession>
<dbReference type="AlphaFoldDB" id="A0A841CSW6"/>
<proteinExistence type="predicted"/>